<dbReference type="GO" id="GO:0016814">
    <property type="term" value="F:hydrolase activity, acting on carbon-nitrogen (but not peptide) bonds, in cyclic amidines"/>
    <property type="evidence" value="ECO:0007669"/>
    <property type="project" value="UniProtKB-ARBA"/>
</dbReference>
<organism evidence="7 8">
    <name type="scientific">Jannaschia faecimaris</name>
    <dbReference type="NCBI Taxonomy" id="1244108"/>
    <lineage>
        <taxon>Bacteria</taxon>
        <taxon>Pseudomonadati</taxon>
        <taxon>Pseudomonadota</taxon>
        <taxon>Alphaproteobacteria</taxon>
        <taxon>Rhodobacterales</taxon>
        <taxon>Roseobacteraceae</taxon>
        <taxon>Jannaschia</taxon>
    </lineage>
</organism>
<dbReference type="InterPro" id="IPR001365">
    <property type="entry name" value="A_deaminase_dom"/>
</dbReference>
<dbReference type="NCBIfam" id="TIGR01430">
    <property type="entry name" value="aden_deam"/>
    <property type="match status" value="1"/>
</dbReference>
<keyword evidence="5" id="KW-0862">Zinc</keyword>
<dbReference type="GO" id="GO:0019239">
    <property type="term" value="F:deaminase activity"/>
    <property type="evidence" value="ECO:0007669"/>
    <property type="project" value="InterPro"/>
</dbReference>
<evidence type="ECO:0000313" key="8">
    <source>
        <dbReference type="Proteomes" id="UP000198914"/>
    </source>
</evidence>
<reference evidence="8" key="1">
    <citation type="submission" date="2016-10" db="EMBL/GenBank/DDBJ databases">
        <authorList>
            <person name="Varghese N."/>
            <person name="Submissions S."/>
        </authorList>
    </citation>
    <scope>NUCLEOTIDE SEQUENCE [LARGE SCALE GENOMIC DNA]</scope>
    <source>
        <strain evidence="8">DSM 100420</strain>
    </source>
</reference>
<feature type="domain" description="Adenosine deaminase" evidence="6">
    <location>
        <begin position="5"/>
        <end position="320"/>
    </location>
</feature>
<evidence type="ECO:0000256" key="4">
    <source>
        <dbReference type="ARBA" id="ARBA00022801"/>
    </source>
</evidence>
<dbReference type="InterPro" id="IPR006330">
    <property type="entry name" value="Ado/ade_deaminase"/>
</dbReference>
<protein>
    <submittedName>
        <fullName evidence="7">Adenosine deaminase</fullName>
    </submittedName>
</protein>
<dbReference type="EMBL" id="FNPX01000009">
    <property type="protein sequence ID" value="SDZ27440.1"/>
    <property type="molecule type" value="Genomic_DNA"/>
</dbReference>
<dbReference type="Proteomes" id="UP000198914">
    <property type="component" value="Unassembled WGS sequence"/>
</dbReference>
<accession>A0A1H3RP83</accession>
<evidence type="ECO:0000256" key="3">
    <source>
        <dbReference type="ARBA" id="ARBA00022723"/>
    </source>
</evidence>
<evidence type="ECO:0000259" key="6">
    <source>
        <dbReference type="Pfam" id="PF00962"/>
    </source>
</evidence>
<dbReference type="NCBIfam" id="NF006848">
    <property type="entry name" value="PRK09358.1-3"/>
    <property type="match status" value="1"/>
</dbReference>
<name>A0A1H3RP83_9RHOB</name>
<dbReference type="SUPFAM" id="SSF51556">
    <property type="entry name" value="Metallo-dependent hydrolases"/>
    <property type="match status" value="1"/>
</dbReference>
<dbReference type="Gene3D" id="3.20.20.140">
    <property type="entry name" value="Metal-dependent hydrolases"/>
    <property type="match status" value="1"/>
</dbReference>
<gene>
    <name evidence="7" type="ORF">SAMN05444004_10951</name>
</gene>
<keyword evidence="3" id="KW-0479">Metal-binding</keyword>
<evidence type="ECO:0000256" key="2">
    <source>
        <dbReference type="ARBA" id="ARBA00006676"/>
    </source>
</evidence>
<keyword evidence="8" id="KW-1185">Reference proteome</keyword>
<comment type="cofactor">
    <cofactor evidence="1">
        <name>Zn(2+)</name>
        <dbReference type="ChEBI" id="CHEBI:29105"/>
    </cofactor>
</comment>
<evidence type="ECO:0000256" key="1">
    <source>
        <dbReference type="ARBA" id="ARBA00001947"/>
    </source>
</evidence>
<evidence type="ECO:0000256" key="5">
    <source>
        <dbReference type="ARBA" id="ARBA00022833"/>
    </source>
</evidence>
<dbReference type="InterPro" id="IPR032466">
    <property type="entry name" value="Metal_Hydrolase"/>
</dbReference>
<evidence type="ECO:0000313" key="7">
    <source>
        <dbReference type="EMBL" id="SDZ27440.1"/>
    </source>
</evidence>
<comment type="similarity">
    <text evidence="2">Belongs to the metallo-dependent hydrolases superfamily. Adenosine and AMP deaminases family.</text>
</comment>
<dbReference type="STRING" id="1244108.SAMN05444004_10951"/>
<dbReference type="RefSeq" id="WP_092645915.1">
    <property type="nucleotide sequence ID" value="NZ_FNPX01000009.1"/>
</dbReference>
<dbReference type="PANTHER" id="PTHR43114:SF6">
    <property type="entry name" value="ADENINE DEAMINASE"/>
    <property type="match status" value="1"/>
</dbReference>
<proteinExistence type="inferred from homology"/>
<dbReference type="GO" id="GO:0046872">
    <property type="term" value="F:metal ion binding"/>
    <property type="evidence" value="ECO:0007669"/>
    <property type="project" value="UniProtKB-KW"/>
</dbReference>
<dbReference type="OrthoDB" id="105475at2"/>
<dbReference type="PANTHER" id="PTHR43114">
    <property type="entry name" value="ADENINE DEAMINASE"/>
    <property type="match status" value="1"/>
</dbReference>
<dbReference type="AlphaFoldDB" id="A0A1H3RP83"/>
<dbReference type="Pfam" id="PF00962">
    <property type="entry name" value="A_deaminase"/>
    <property type="match status" value="1"/>
</dbReference>
<sequence length="322" mass="34710">MIHDPKLELHLHLEGAAPPAFIRQLGDEKGIRLDGVFDSDGAYSYSDFKGFLDVYEAATRVLQSPEDFARLTTSVLEQSREQGVIYTEVFISPDFCGGRDLGAWRDYLAAIQEAAAAVDGIEMRGVVTCIRHFGPDAARETAKCAVETAGDFITGFGMGGNEGLYRAADFAPAFAMAGEAGLGLTSHAGEFGGPASVRETLDHLNVSRVGHGVRAIEDVDLMRRLADEGVHLEVCPGSNVVLGVYANIDAHPIDIIMKTGVPICVSTDDPPFFHTTLPQEYAALNRAFGWDAGQFRKINRMAAEAAFCDAATRADIIRQLEA</sequence>
<keyword evidence="4" id="KW-0378">Hydrolase</keyword>